<name>A0AAE0VGW0_9BIVA</name>
<dbReference type="SUPFAM" id="SSF54695">
    <property type="entry name" value="POZ domain"/>
    <property type="match status" value="1"/>
</dbReference>
<dbReference type="PROSITE" id="PS50097">
    <property type="entry name" value="BTB"/>
    <property type="match status" value="1"/>
</dbReference>
<dbReference type="Pfam" id="PF00651">
    <property type="entry name" value="BTB"/>
    <property type="match status" value="1"/>
</dbReference>
<accession>A0AAE0VGW0</accession>
<evidence type="ECO:0000259" key="2">
    <source>
        <dbReference type="PROSITE" id="PS50097"/>
    </source>
</evidence>
<dbReference type="InterPro" id="IPR011333">
    <property type="entry name" value="SKP1/BTB/POZ_sf"/>
</dbReference>
<sequence length="133" mass="15270">MQCPKVSEKEKGPVELESGDEEEKTETLSDLFRKSKLTDITLVVGEDELHFSKYLLMEASDVLTKLIEESEDKSRLKLTDVEYHDLVLFLACLHPKQLMCITDKRGWRELPHQQREGEALPTNRKIGWLGSIG</sequence>
<organism evidence="3 4">
    <name type="scientific">Potamilus streckersoni</name>
    <dbReference type="NCBI Taxonomy" id="2493646"/>
    <lineage>
        <taxon>Eukaryota</taxon>
        <taxon>Metazoa</taxon>
        <taxon>Spiralia</taxon>
        <taxon>Lophotrochozoa</taxon>
        <taxon>Mollusca</taxon>
        <taxon>Bivalvia</taxon>
        <taxon>Autobranchia</taxon>
        <taxon>Heteroconchia</taxon>
        <taxon>Palaeoheterodonta</taxon>
        <taxon>Unionida</taxon>
        <taxon>Unionoidea</taxon>
        <taxon>Unionidae</taxon>
        <taxon>Ambleminae</taxon>
        <taxon>Lampsilini</taxon>
        <taxon>Potamilus</taxon>
    </lineage>
</organism>
<evidence type="ECO:0000313" key="4">
    <source>
        <dbReference type="Proteomes" id="UP001195483"/>
    </source>
</evidence>
<feature type="region of interest" description="Disordered" evidence="1">
    <location>
        <begin position="1"/>
        <end position="28"/>
    </location>
</feature>
<dbReference type="InterPro" id="IPR000210">
    <property type="entry name" value="BTB/POZ_dom"/>
</dbReference>
<evidence type="ECO:0000256" key="1">
    <source>
        <dbReference type="SAM" id="MobiDB-lite"/>
    </source>
</evidence>
<proteinExistence type="predicted"/>
<protein>
    <recommendedName>
        <fullName evidence="2">BTB domain-containing protein</fullName>
    </recommendedName>
</protein>
<dbReference type="Proteomes" id="UP001195483">
    <property type="component" value="Unassembled WGS sequence"/>
</dbReference>
<reference evidence="3" key="1">
    <citation type="journal article" date="2021" name="Genome Biol. Evol.">
        <title>A High-Quality Reference Genome for a Parasitic Bivalve with Doubly Uniparental Inheritance (Bivalvia: Unionida).</title>
        <authorList>
            <person name="Smith C.H."/>
        </authorList>
    </citation>
    <scope>NUCLEOTIDE SEQUENCE</scope>
    <source>
        <strain evidence="3">CHS0354</strain>
    </source>
</reference>
<comment type="caution">
    <text evidence="3">The sequence shown here is derived from an EMBL/GenBank/DDBJ whole genome shotgun (WGS) entry which is preliminary data.</text>
</comment>
<evidence type="ECO:0000313" key="3">
    <source>
        <dbReference type="EMBL" id="KAK3576255.1"/>
    </source>
</evidence>
<feature type="compositionally biased region" description="Basic and acidic residues" evidence="1">
    <location>
        <begin position="1"/>
        <end position="14"/>
    </location>
</feature>
<reference evidence="3" key="2">
    <citation type="journal article" date="2021" name="Genome Biol. Evol.">
        <title>Developing a high-quality reference genome for a parasitic bivalve with doubly uniparental inheritance (Bivalvia: Unionida).</title>
        <authorList>
            <person name="Smith C.H."/>
        </authorList>
    </citation>
    <scope>NUCLEOTIDE SEQUENCE</scope>
    <source>
        <strain evidence="3">CHS0354</strain>
        <tissue evidence="3">Mantle</tissue>
    </source>
</reference>
<dbReference type="Gene3D" id="3.30.710.10">
    <property type="entry name" value="Potassium Channel Kv1.1, Chain A"/>
    <property type="match status" value="1"/>
</dbReference>
<gene>
    <name evidence="3" type="ORF">CHS0354_027056</name>
</gene>
<keyword evidence="4" id="KW-1185">Reference proteome</keyword>
<dbReference type="EMBL" id="JAEAOA010001616">
    <property type="protein sequence ID" value="KAK3576255.1"/>
    <property type="molecule type" value="Genomic_DNA"/>
</dbReference>
<feature type="domain" description="BTB" evidence="2">
    <location>
        <begin position="38"/>
        <end position="98"/>
    </location>
</feature>
<dbReference type="AlphaFoldDB" id="A0AAE0VGW0"/>
<reference evidence="3" key="3">
    <citation type="submission" date="2023-05" db="EMBL/GenBank/DDBJ databases">
        <authorList>
            <person name="Smith C.H."/>
        </authorList>
    </citation>
    <scope>NUCLEOTIDE SEQUENCE</scope>
    <source>
        <strain evidence="3">CHS0354</strain>
        <tissue evidence="3">Mantle</tissue>
    </source>
</reference>